<protein>
    <submittedName>
        <fullName evidence="1">Uncharacterized protein</fullName>
    </submittedName>
</protein>
<dbReference type="RefSeq" id="WP_139251440.1">
    <property type="nucleotide sequence ID" value="NZ_FQUP01000002.1"/>
</dbReference>
<dbReference type="EMBL" id="FQUP01000002">
    <property type="protein sequence ID" value="SHF60362.1"/>
    <property type="molecule type" value="Genomic_DNA"/>
</dbReference>
<evidence type="ECO:0000313" key="1">
    <source>
        <dbReference type="EMBL" id="SHF60362.1"/>
    </source>
</evidence>
<dbReference type="Proteomes" id="UP000184485">
    <property type="component" value="Unassembled WGS sequence"/>
</dbReference>
<evidence type="ECO:0000313" key="2">
    <source>
        <dbReference type="Proteomes" id="UP000184485"/>
    </source>
</evidence>
<dbReference type="STRING" id="1122133.SAMN02745157_2520"/>
<organism evidence="1 2">
    <name type="scientific">Kaistia soli DSM 19436</name>
    <dbReference type="NCBI Taxonomy" id="1122133"/>
    <lineage>
        <taxon>Bacteria</taxon>
        <taxon>Pseudomonadati</taxon>
        <taxon>Pseudomonadota</taxon>
        <taxon>Alphaproteobacteria</taxon>
        <taxon>Hyphomicrobiales</taxon>
        <taxon>Kaistiaceae</taxon>
        <taxon>Kaistia</taxon>
    </lineage>
</organism>
<sequence>MTSQTATRASDGGWQVTSAGAVLAGPFPTMAEAWRWIDRYEGEPITPVGVNLTALLRPRTSLPDGAA</sequence>
<reference evidence="1 2" key="1">
    <citation type="submission" date="2016-11" db="EMBL/GenBank/DDBJ databases">
        <authorList>
            <person name="Jaros S."/>
            <person name="Januszkiewicz K."/>
            <person name="Wedrychowicz H."/>
        </authorList>
    </citation>
    <scope>NUCLEOTIDE SEQUENCE [LARGE SCALE GENOMIC DNA]</scope>
    <source>
        <strain evidence="1 2">DSM 19436</strain>
    </source>
</reference>
<dbReference type="OrthoDB" id="8100812at2"/>
<dbReference type="AlphaFoldDB" id="A0A1M5D0N1"/>
<keyword evidence="2" id="KW-1185">Reference proteome</keyword>
<name>A0A1M5D0N1_9HYPH</name>
<gene>
    <name evidence="1" type="ORF">SAMN02745157_2520</name>
</gene>
<accession>A0A1M5D0N1</accession>
<proteinExistence type="predicted"/>